<organism evidence="2">
    <name type="scientific">Fundulus heteroclitus</name>
    <name type="common">Killifish</name>
    <name type="synonym">Mummichog</name>
    <dbReference type="NCBI Taxonomy" id="8078"/>
    <lineage>
        <taxon>Eukaryota</taxon>
        <taxon>Metazoa</taxon>
        <taxon>Chordata</taxon>
        <taxon>Craniata</taxon>
        <taxon>Vertebrata</taxon>
        <taxon>Euteleostomi</taxon>
        <taxon>Actinopterygii</taxon>
        <taxon>Neopterygii</taxon>
        <taxon>Teleostei</taxon>
        <taxon>Neoteleostei</taxon>
        <taxon>Acanthomorphata</taxon>
        <taxon>Ovalentaria</taxon>
        <taxon>Atherinomorphae</taxon>
        <taxon>Cyprinodontiformes</taxon>
        <taxon>Fundulidae</taxon>
        <taxon>Fundulus</taxon>
    </lineage>
</organism>
<evidence type="ECO:0000256" key="1">
    <source>
        <dbReference type="SAM" id="MobiDB-lite"/>
    </source>
</evidence>
<dbReference type="EMBL" id="GCES01097960">
    <property type="protein sequence ID" value="JAQ88362.1"/>
    <property type="molecule type" value="Transcribed_RNA"/>
</dbReference>
<protein>
    <submittedName>
        <fullName evidence="2">Uncharacterized protein</fullName>
    </submittedName>
</protein>
<dbReference type="EMBL" id="GCES01108256">
    <property type="protein sequence ID" value="JAQ78066.1"/>
    <property type="molecule type" value="Transcribed_RNA"/>
</dbReference>
<name>A0A146T6A3_FUNHE</name>
<feature type="non-terminal residue" evidence="2">
    <location>
        <position position="1"/>
    </location>
</feature>
<dbReference type="AlphaFoldDB" id="A0A146T6A3"/>
<evidence type="ECO:0000313" key="2">
    <source>
        <dbReference type="EMBL" id="JAQ88362.1"/>
    </source>
</evidence>
<accession>A0A146T6A3</accession>
<feature type="region of interest" description="Disordered" evidence="1">
    <location>
        <begin position="46"/>
        <end position="66"/>
    </location>
</feature>
<sequence>GHKNATGEVKTNSNRFVLIRLNKRTQRGQRTPPVSKQNEQLLPAANLSNTSGARCYPRGSGNEGKLTQHQMRSIGTILARAAPGGRARPQLRPQTITGLLAAS</sequence>
<reference evidence="2" key="1">
    <citation type="submission" date="2015-01" db="EMBL/GenBank/DDBJ databases">
        <title>EvidentialGene: Evidence-directed Construction of Complete mRNA Transcriptomes without Genomes.</title>
        <authorList>
            <person name="Gilbert D.G."/>
        </authorList>
    </citation>
    <scope>NUCLEOTIDE SEQUENCE</scope>
</reference>
<proteinExistence type="predicted"/>